<dbReference type="InterPro" id="IPR036942">
    <property type="entry name" value="Beta-barrel_TonB_sf"/>
</dbReference>
<protein>
    <submittedName>
        <fullName evidence="11">TonB-dependent receptor</fullName>
    </submittedName>
</protein>
<dbReference type="AlphaFoldDB" id="A0A5B2VRD0"/>
<accession>A0A5B2VRD0</accession>
<proteinExistence type="inferred from homology"/>
<evidence type="ECO:0000256" key="4">
    <source>
        <dbReference type="ARBA" id="ARBA00022692"/>
    </source>
</evidence>
<evidence type="ECO:0000256" key="9">
    <source>
        <dbReference type="SAM" id="SignalP"/>
    </source>
</evidence>
<dbReference type="Pfam" id="PF13715">
    <property type="entry name" value="CarbopepD_reg_2"/>
    <property type="match status" value="1"/>
</dbReference>
<feature type="region of interest" description="Disordered" evidence="8">
    <location>
        <begin position="910"/>
        <end position="941"/>
    </location>
</feature>
<keyword evidence="9" id="KW-0732">Signal</keyword>
<name>A0A5B2VRD0_9BACT</name>
<keyword evidence="12" id="KW-1185">Reference proteome</keyword>
<dbReference type="SUPFAM" id="SSF56935">
    <property type="entry name" value="Porins"/>
    <property type="match status" value="1"/>
</dbReference>
<dbReference type="InterPro" id="IPR012910">
    <property type="entry name" value="Plug_dom"/>
</dbReference>
<dbReference type="InterPro" id="IPR008969">
    <property type="entry name" value="CarboxyPept-like_regulatory"/>
</dbReference>
<dbReference type="InterPro" id="IPR039426">
    <property type="entry name" value="TonB-dep_rcpt-like"/>
</dbReference>
<comment type="similarity">
    <text evidence="7">Belongs to the TonB-dependent receptor family.</text>
</comment>
<keyword evidence="3 7" id="KW-1134">Transmembrane beta strand</keyword>
<keyword evidence="6 7" id="KW-0998">Cell outer membrane</keyword>
<evidence type="ECO:0000313" key="12">
    <source>
        <dbReference type="Proteomes" id="UP000324611"/>
    </source>
</evidence>
<keyword evidence="4 7" id="KW-0812">Transmembrane</keyword>
<dbReference type="InterPro" id="IPR023997">
    <property type="entry name" value="TonB-dep_OMP_SusC/RagA_CS"/>
</dbReference>
<feature type="compositionally biased region" description="Basic and acidic residues" evidence="8">
    <location>
        <begin position="915"/>
        <end position="941"/>
    </location>
</feature>
<feature type="signal peptide" evidence="9">
    <location>
        <begin position="1"/>
        <end position="17"/>
    </location>
</feature>
<reference evidence="11 12" key="1">
    <citation type="submission" date="2019-09" db="EMBL/GenBank/DDBJ databases">
        <title>Chitinophaga ginsengihumi sp. nov., isolated from soil of ginseng rhizosphere.</title>
        <authorList>
            <person name="Lee J."/>
        </authorList>
    </citation>
    <scope>NUCLEOTIDE SEQUENCE [LARGE SCALE GENOMIC DNA]</scope>
    <source>
        <strain evidence="11 12">BN140078</strain>
    </source>
</reference>
<evidence type="ECO:0000256" key="5">
    <source>
        <dbReference type="ARBA" id="ARBA00023136"/>
    </source>
</evidence>
<comment type="subcellular location">
    <subcellularLocation>
        <location evidence="1 7">Cell outer membrane</location>
        <topology evidence="1 7">Multi-pass membrane protein</topology>
    </subcellularLocation>
</comment>
<keyword evidence="11" id="KW-0675">Receptor</keyword>
<gene>
    <name evidence="11" type="ORF">F0L74_25645</name>
</gene>
<evidence type="ECO:0000256" key="1">
    <source>
        <dbReference type="ARBA" id="ARBA00004571"/>
    </source>
</evidence>
<evidence type="ECO:0000256" key="2">
    <source>
        <dbReference type="ARBA" id="ARBA00022448"/>
    </source>
</evidence>
<feature type="chain" id="PRO_5022881738" evidence="9">
    <location>
        <begin position="18"/>
        <end position="1118"/>
    </location>
</feature>
<keyword evidence="5 7" id="KW-0472">Membrane</keyword>
<dbReference type="Proteomes" id="UP000324611">
    <property type="component" value="Unassembled WGS sequence"/>
</dbReference>
<feature type="compositionally biased region" description="Polar residues" evidence="8">
    <location>
        <begin position="1017"/>
        <end position="1026"/>
    </location>
</feature>
<dbReference type="NCBIfam" id="TIGR04056">
    <property type="entry name" value="OMP_RagA_SusC"/>
    <property type="match status" value="1"/>
</dbReference>
<dbReference type="FunFam" id="2.170.130.10:FF:000008">
    <property type="entry name" value="SusC/RagA family TonB-linked outer membrane protein"/>
    <property type="match status" value="1"/>
</dbReference>
<evidence type="ECO:0000313" key="11">
    <source>
        <dbReference type="EMBL" id="KAA2240946.1"/>
    </source>
</evidence>
<evidence type="ECO:0000256" key="8">
    <source>
        <dbReference type="SAM" id="MobiDB-lite"/>
    </source>
</evidence>
<feature type="region of interest" description="Disordered" evidence="8">
    <location>
        <begin position="1006"/>
        <end position="1026"/>
    </location>
</feature>
<evidence type="ECO:0000256" key="3">
    <source>
        <dbReference type="ARBA" id="ARBA00022452"/>
    </source>
</evidence>
<dbReference type="Gene3D" id="2.170.130.10">
    <property type="entry name" value="TonB-dependent receptor, plug domain"/>
    <property type="match status" value="1"/>
</dbReference>
<reference evidence="11 12" key="2">
    <citation type="submission" date="2019-09" db="EMBL/GenBank/DDBJ databases">
        <authorList>
            <person name="Jin C."/>
        </authorList>
    </citation>
    <scope>NUCLEOTIDE SEQUENCE [LARGE SCALE GENOMIC DNA]</scope>
    <source>
        <strain evidence="11 12">BN140078</strain>
    </source>
</reference>
<sequence length="1118" mass="122090">MLFKFTALLLFSICVQAGGRAVAQKITLSEKNATLDKIFREVKTQTGYSFVYTDLMLRKAKKVNVEVSDASLEQTLDLCFRDQPLTYTIVNRMVVVKEKELHVQTQQVAVTPAAVSITGKVTGTDGLPLARASIGEKGTTNATLTKEDGTFTMNVSGPNAVLVITYVGFQSKELSVGNQQYLAVVLEQSHSNLNDVVVVGYGSQKRKDLTGSVSSVSSKDIQDLSVTRVDQALLGKVAGVQAKPVSGEPGAAMQIRVRGIGSISAGVTPLYVVDGLPTSSIETLNPNDIESMDILKDASATAIYGSRGSNGVVIINTKRGKAGKTVVTFDTYVGWQKVSRRPHFMNSKQQAQYLYDGYRNRNLDAGNDVSGAPETWKVPVPQTALDVLSGKNTTETDALDAVLRTAPEQHYQLSASGGTEKVRYALSGEYLNQDGIIINSNFKRYSVRANIDAQLTKRLSVKLNMNPSYTDAHVVSASGTGTGPAESVIGMAAAANPFYPLYDQNGNYFVYTGRDASADLLNPVALAQEILNRQKGMRFLGNASAQYDIMDGLNFNVMVGGSYQGNRGLRFKPNLPAFLNNPALGTDSTAMISNWLSEYTLNYNKSFGRHHITALLGYTAQKEIGETNTLTSDKYPNNLVPTLSAVSGLLTNGNSNTYQWSIVSTLGRINYNYNSKYYITASLRRDGSSRFGSDNKYALFPSAAVAWRISDENFLKDVRWLSELKLRASYGETGSNNIGNYDQFATITYEKYALGGGAIGGYAPGRLANPNLTWEKQRSTNTGIDMSFFNRRLMLSVDHFQSRNTDLLLNVNVPDITGFSTALKNIGEVKNTGWEFVLNTVNVDRKFSWNTSFNLSTYKNEVVKLGPNGDPIISDGNITMIGQPIGMFYGWITDGVFMNQAELDKGPIFSPGASDRSRVGDTRFKDISGPDGKPDGIIDSRDKTIMGSPYPDFYYGMTNNFSYAGFTLSVGLQGSQGNKILSMARLGTVLTKASIRQLTTSLDYWKSEQEPGDGNTPRPNNLVTGNTRGLYNQRFLDEGSYLRINNITLGYLLPSNLSTRMGINALRFYVNVTNPFIFTKNTAFNPDVSNSENPLNPGVDLNNYPLPKSLIVGANVTF</sequence>
<feature type="domain" description="TonB-dependent receptor plug" evidence="10">
    <location>
        <begin position="206"/>
        <end position="312"/>
    </location>
</feature>
<evidence type="ECO:0000259" key="10">
    <source>
        <dbReference type="Pfam" id="PF07715"/>
    </source>
</evidence>
<dbReference type="PROSITE" id="PS52016">
    <property type="entry name" value="TONB_DEPENDENT_REC_3"/>
    <property type="match status" value="1"/>
</dbReference>
<evidence type="ECO:0000256" key="7">
    <source>
        <dbReference type="PROSITE-ProRule" id="PRU01360"/>
    </source>
</evidence>
<keyword evidence="2 7" id="KW-0813">Transport</keyword>
<dbReference type="NCBIfam" id="TIGR04057">
    <property type="entry name" value="SusC_RagA_signa"/>
    <property type="match status" value="1"/>
</dbReference>
<dbReference type="InterPro" id="IPR023996">
    <property type="entry name" value="TonB-dep_OMP_SusC/RagA"/>
</dbReference>
<evidence type="ECO:0000256" key="6">
    <source>
        <dbReference type="ARBA" id="ARBA00023237"/>
    </source>
</evidence>
<dbReference type="InterPro" id="IPR037066">
    <property type="entry name" value="Plug_dom_sf"/>
</dbReference>
<comment type="caution">
    <text evidence="11">The sequence shown here is derived from an EMBL/GenBank/DDBJ whole genome shotgun (WGS) entry which is preliminary data.</text>
</comment>
<organism evidence="11 12">
    <name type="scientific">Chitinophaga agrisoli</name>
    <dbReference type="NCBI Taxonomy" id="2607653"/>
    <lineage>
        <taxon>Bacteria</taxon>
        <taxon>Pseudomonadati</taxon>
        <taxon>Bacteroidota</taxon>
        <taxon>Chitinophagia</taxon>
        <taxon>Chitinophagales</taxon>
        <taxon>Chitinophagaceae</taxon>
        <taxon>Chitinophaga</taxon>
    </lineage>
</organism>
<dbReference type="Pfam" id="PF07715">
    <property type="entry name" value="Plug"/>
    <property type="match status" value="1"/>
</dbReference>
<dbReference type="GO" id="GO:0009279">
    <property type="term" value="C:cell outer membrane"/>
    <property type="evidence" value="ECO:0007669"/>
    <property type="project" value="UniProtKB-SubCell"/>
</dbReference>
<dbReference type="Gene3D" id="2.40.170.20">
    <property type="entry name" value="TonB-dependent receptor, beta-barrel domain"/>
    <property type="match status" value="1"/>
</dbReference>
<dbReference type="SUPFAM" id="SSF49464">
    <property type="entry name" value="Carboxypeptidase regulatory domain-like"/>
    <property type="match status" value="1"/>
</dbReference>
<dbReference type="EMBL" id="VUOC01000004">
    <property type="protein sequence ID" value="KAA2240946.1"/>
    <property type="molecule type" value="Genomic_DNA"/>
</dbReference>